<dbReference type="RefSeq" id="WP_223792117.1">
    <property type="nucleotide sequence ID" value="NZ_JAIOUQ010000013.1"/>
</dbReference>
<evidence type="ECO:0000256" key="1">
    <source>
        <dbReference type="ARBA" id="ARBA00006739"/>
    </source>
</evidence>
<dbReference type="Pfam" id="PF00535">
    <property type="entry name" value="Glycos_transf_2"/>
    <property type="match status" value="2"/>
</dbReference>
<name>A0A8T5V0Q4_9EURY</name>
<keyword evidence="2" id="KW-0328">Glycosyltransferase</keyword>
<reference evidence="6" key="1">
    <citation type="journal article" date="2022" name="Microbiol. Resour. Announc.">
        <title>Draft Genome Sequence of a Methanogenic Archaeon from West Spitsbergen Permafrost.</title>
        <authorList>
            <person name="Trubitsyn V."/>
            <person name="Rivkina E."/>
            <person name="Shcherbakova V."/>
        </authorList>
    </citation>
    <scope>NUCLEOTIDE SEQUENCE [LARGE SCALE GENOMIC DNA]</scope>
    <source>
        <strain evidence="6">VT</strain>
    </source>
</reference>
<feature type="domain" description="Glycosyltransferase 2-like" evidence="4">
    <location>
        <begin position="6"/>
        <end position="59"/>
    </location>
</feature>
<evidence type="ECO:0000256" key="3">
    <source>
        <dbReference type="ARBA" id="ARBA00022679"/>
    </source>
</evidence>
<dbReference type="EMBL" id="JAIOUQ010000013">
    <property type="protein sequence ID" value="MBZ2166569.1"/>
    <property type="molecule type" value="Genomic_DNA"/>
</dbReference>
<dbReference type="AlphaFoldDB" id="A0A8T5V0Q4"/>
<protein>
    <submittedName>
        <fullName evidence="5">Glycosyltransferase family 2 protein</fullName>
    </submittedName>
</protein>
<dbReference type="Proteomes" id="UP000825933">
    <property type="component" value="Unassembled WGS sequence"/>
</dbReference>
<evidence type="ECO:0000313" key="5">
    <source>
        <dbReference type="EMBL" id="MBZ2166569.1"/>
    </source>
</evidence>
<dbReference type="PANTHER" id="PTHR43179">
    <property type="entry name" value="RHAMNOSYLTRANSFERASE WBBL"/>
    <property type="match status" value="1"/>
</dbReference>
<keyword evidence="6" id="KW-1185">Reference proteome</keyword>
<evidence type="ECO:0000313" key="6">
    <source>
        <dbReference type="Proteomes" id="UP000825933"/>
    </source>
</evidence>
<dbReference type="InterPro" id="IPR001173">
    <property type="entry name" value="Glyco_trans_2-like"/>
</dbReference>
<organism evidence="5 6">
    <name type="scientific">Methanobacterium spitsbergense</name>
    <dbReference type="NCBI Taxonomy" id="2874285"/>
    <lineage>
        <taxon>Archaea</taxon>
        <taxon>Methanobacteriati</taxon>
        <taxon>Methanobacteriota</taxon>
        <taxon>Methanomada group</taxon>
        <taxon>Methanobacteria</taxon>
        <taxon>Methanobacteriales</taxon>
        <taxon>Methanobacteriaceae</taxon>
        <taxon>Methanobacterium</taxon>
    </lineage>
</organism>
<comment type="similarity">
    <text evidence="1">Belongs to the glycosyltransferase 2 family.</text>
</comment>
<dbReference type="Gene3D" id="3.90.550.10">
    <property type="entry name" value="Spore Coat Polysaccharide Biosynthesis Protein SpsA, Chain A"/>
    <property type="match status" value="1"/>
</dbReference>
<proteinExistence type="inferred from homology"/>
<dbReference type="CDD" id="cd04186">
    <property type="entry name" value="GT_2_like_c"/>
    <property type="match status" value="1"/>
</dbReference>
<dbReference type="PANTHER" id="PTHR43179:SF12">
    <property type="entry name" value="GALACTOFURANOSYLTRANSFERASE GLFT2"/>
    <property type="match status" value="1"/>
</dbReference>
<dbReference type="InterPro" id="IPR029044">
    <property type="entry name" value="Nucleotide-diphossugar_trans"/>
</dbReference>
<evidence type="ECO:0000259" key="4">
    <source>
        <dbReference type="Pfam" id="PF00535"/>
    </source>
</evidence>
<accession>A0A8T5V0Q4</accession>
<keyword evidence="3" id="KW-0808">Transferase</keyword>
<comment type="caution">
    <text evidence="5">The sequence shown here is derived from an EMBL/GenBank/DDBJ whole genome shotgun (WGS) entry which is preliminary data.</text>
</comment>
<dbReference type="GO" id="GO:0016757">
    <property type="term" value="F:glycosyltransferase activity"/>
    <property type="evidence" value="ECO:0007669"/>
    <property type="project" value="UniProtKB-KW"/>
</dbReference>
<evidence type="ECO:0000256" key="2">
    <source>
        <dbReference type="ARBA" id="ARBA00022676"/>
    </source>
</evidence>
<dbReference type="SUPFAM" id="SSF53448">
    <property type="entry name" value="Nucleotide-diphospho-sugar transferases"/>
    <property type="match status" value="1"/>
</dbReference>
<feature type="domain" description="Glycosyltransferase 2-like" evidence="4">
    <location>
        <begin position="94"/>
        <end position="176"/>
    </location>
</feature>
<sequence length="331" mass="37885">MNPQVTVVLLNWNGWKDTIECLESLYQIDYPNYDIILVDNDSDDDSIERIKAYCEAQIKPKSNFYSYKSDNKPIQIFEFNKNEAETGKALESDYNTLSSNQRLIIIKNDKNYGFAEGNNIGIKYALKSLNPTYILLLNNDTVVDSHFLTELVKTGESNDKIAVVGPKTFFYDFNGKNNIIWSVGGVIDLSRYPGYHDIELGHKNPPIDGNSTMEVGWVSGAIMLIKTKMLPGKLLNSEFFFGCEDADICIEMDKKGYKMVTNLKSVVWHKAGVSKSKVKFMGITREIKTNLKFMKNHEKNYKLHLPIYTVQLLYRYSSMLLKKIARNIKNS</sequence>
<gene>
    <name evidence="5" type="ORF">K8N75_11025</name>
</gene>